<comment type="caution">
    <text evidence="6">The sequence shown here is derived from an EMBL/GenBank/DDBJ whole genome shotgun (WGS) entry which is preliminary data.</text>
</comment>
<evidence type="ECO:0000256" key="4">
    <source>
        <dbReference type="ARBA" id="ARBA00048488"/>
    </source>
</evidence>
<evidence type="ECO:0000256" key="1">
    <source>
        <dbReference type="ARBA" id="ARBA00007174"/>
    </source>
</evidence>
<dbReference type="Gene3D" id="2.170.150.20">
    <property type="entry name" value="Peptide methionine sulfoxide reductase"/>
    <property type="match status" value="1"/>
</dbReference>
<dbReference type="PANTHER" id="PTHR10173:SF52">
    <property type="entry name" value="METHIONINE-R-SULFOXIDE REDUCTASE B1"/>
    <property type="match status" value="1"/>
</dbReference>
<accession>A0A557QZG5</accession>
<dbReference type="InterPro" id="IPR028427">
    <property type="entry name" value="Met_Sox_Rdtase_MsrB"/>
</dbReference>
<dbReference type="GO" id="GO:0006979">
    <property type="term" value="P:response to oxidative stress"/>
    <property type="evidence" value="ECO:0007669"/>
    <property type="project" value="InterPro"/>
</dbReference>
<reference evidence="6 7" key="1">
    <citation type="submission" date="2019-07" db="EMBL/GenBank/DDBJ databases">
        <title>The pathways for chlorine oxyanion respiration interact through the shared metabolite chlorate.</title>
        <authorList>
            <person name="Barnum T.P."/>
            <person name="Cheng Y."/>
            <person name="Hill K.A."/>
            <person name="Lucas L.N."/>
            <person name="Carlson H.K."/>
            <person name="Coates J.D."/>
        </authorList>
    </citation>
    <scope>NUCLEOTIDE SEQUENCE [LARGE SCALE GENOMIC DNA]</scope>
    <source>
        <strain evidence="6 7">SFB-1</strain>
    </source>
</reference>
<evidence type="ECO:0000256" key="2">
    <source>
        <dbReference type="ARBA" id="ARBA00012499"/>
    </source>
</evidence>
<dbReference type="Proteomes" id="UP000318349">
    <property type="component" value="Unassembled WGS sequence"/>
</dbReference>
<dbReference type="PROSITE" id="PS51790">
    <property type="entry name" value="MSRB"/>
    <property type="match status" value="1"/>
</dbReference>
<dbReference type="EMBL" id="VMNI01000034">
    <property type="protein sequence ID" value="TVO70237.1"/>
    <property type="molecule type" value="Genomic_DNA"/>
</dbReference>
<gene>
    <name evidence="6" type="ORF">FHP89_20750</name>
</gene>
<evidence type="ECO:0000259" key="5">
    <source>
        <dbReference type="PROSITE" id="PS51790"/>
    </source>
</evidence>
<dbReference type="SUPFAM" id="SSF51316">
    <property type="entry name" value="Mss4-like"/>
    <property type="match status" value="1"/>
</dbReference>
<dbReference type="GO" id="GO:0005737">
    <property type="term" value="C:cytoplasm"/>
    <property type="evidence" value="ECO:0007669"/>
    <property type="project" value="TreeGrafter"/>
</dbReference>
<name>A0A557QZG5_9RHOO</name>
<sequence length="74" mass="7755">MVGGKPPTLRSDASTLGLIVPRTKYHCARCGGHQGHVFGDGPAPTGQRYCNNGVALRFVPEGEALPEVREVPGA</sequence>
<protein>
    <recommendedName>
        <fullName evidence="2">peptide-methionine (R)-S-oxide reductase</fullName>
        <ecNumber evidence="2">1.8.4.12</ecNumber>
    </recommendedName>
</protein>
<dbReference type="InterPro" id="IPR002579">
    <property type="entry name" value="Met_Sox_Rdtase_MsrB_dom"/>
</dbReference>
<dbReference type="EC" id="1.8.4.12" evidence="2"/>
<dbReference type="AlphaFoldDB" id="A0A557QZG5"/>
<feature type="domain" description="MsrB" evidence="5">
    <location>
        <begin position="1"/>
        <end position="61"/>
    </location>
</feature>
<dbReference type="GO" id="GO:0033743">
    <property type="term" value="F:peptide-methionine (R)-S-oxide reductase activity"/>
    <property type="evidence" value="ECO:0007669"/>
    <property type="project" value="UniProtKB-EC"/>
</dbReference>
<keyword evidence="3" id="KW-0560">Oxidoreductase</keyword>
<feature type="non-terminal residue" evidence="6">
    <location>
        <position position="1"/>
    </location>
</feature>
<proteinExistence type="inferred from homology"/>
<dbReference type="Pfam" id="PF01641">
    <property type="entry name" value="SelR"/>
    <property type="match status" value="1"/>
</dbReference>
<evidence type="ECO:0000313" key="7">
    <source>
        <dbReference type="Proteomes" id="UP000318349"/>
    </source>
</evidence>
<evidence type="ECO:0000256" key="3">
    <source>
        <dbReference type="ARBA" id="ARBA00023002"/>
    </source>
</evidence>
<dbReference type="PANTHER" id="PTHR10173">
    <property type="entry name" value="METHIONINE SULFOXIDE REDUCTASE"/>
    <property type="match status" value="1"/>
</dbReference>
<comment type="similarity">
    <text evidence="1">Belongs to the MsrB Met sulfoxide reductase family.</text>
</comment>
<dbReference type="GO" id="GO:0030091">
    <property type="term" value="P:protein repair"/>
    <property type="evidence" value="ECO:0007669"/>
    <property type="project" value="InterPro"/>
</dbReference>
<comment type="catalytic activity">
    <reaction evidence="4">
        <text>L-methionyl-[protein] + [thioredoxin]-disulfide + H2O = L-methionyl-(R)-S-oxide-[protein] + [thioredoxin]-dithiol</text>
        <dbReference type="Rhea" id="RHEA:24164"/>
        <dbReference type="Rhea" id="RHEA-COMP:10698"/>
        <dbReference type="Rhea" id="RHEA-COMP:10700"/>
        <dbReference type="Rhea" id="RHEA-COMP:12313"/>
        <dbReference type="Rhea" id="RHEA-COMP:12314"/>
        <dbReference type="ChEBI" id="CHEBI:15377"/>
        <dbReference type="ChEBI" id="CHEBI:16044"/>
        <dbReference type="ChEBI" id="CHEBI:29950"/>
        <dbReference type="ChEBI" id="CHEBI:45764"/>
        <dbReference type="ChEBI" id="CHEBI:50058"/>
        <dbReference type="EC" id="1.8.4.12"/>
    </reaction>
</comment>
<evidence type="ECO:0000313" key="6">
    <source>
        <dbReference type="EMBL" id="TVO70237.1"/>
    </source>
</evidence>
<dbReference type="InterPro" id="IPR011057">
    <property type="entry name" value="Mss4-like_sf"/>
</dbReference>
<organism evidence="6 7">
    <name type="scientific">Denitromonas halophila</name>
    <dbReference type="NCBI Taxonomy" id="1629404"/>
    <lineage>
        <taxon>Bacteria</taxon>
        <taxon>Pseudomonadati</taxon>
        <taxon>Pseudomonadota</taxon>
        <taxon>Betaproteobacteria</taxon>
        <taxon>Rhodocyclales</taxon>
        <taxon>Zoogloeaceae</taxon>
        <taxon>Denitromonas</taxon>
    </lineage>
</organism>